<dbReference type="SUPFAM" id="SSF46785">
    <property type="entry name" value="Winged helix' DNA-binding domain"/>
    <property type="match status" value="1"/>
</dbReference>
<dbReference type="AlphaFoldDB" id="A0A6I6E556"/>
<name>A0A6I6E556_9MICO</name>
<gene>
    <name evidence="2" type="ORF">D7D94_09650</name>
</gene>
<organism evidence="2 3">
    <name type="scientific">Microbacterium oryzae</name>
    <dbReference type="NCBI Taxonomy" id="743009"/>
    <lineage>
        <taxon>Bacteria</taxon>
        <taxon>Bacillati</taxon>
        <taxon>Actinomycetota</taxon>
        <taxon>Actinomycetes</taxon>
        <taxon>Micrococcales</taxon>
        <taxon>Microbacteriaceae</taxon>
        <taxon>Microbacterium</taxon>
    </lineage>
</organism>
<proteinExistence type="inferred from homology"/>
<dbReference type="InterPro" id="IPR036390">
    <property type="entry name" value="WH_DNA-bd_sf"/>
</dbReference>
<comment type="similarity">
    <text evidence="1">Belongs to the ROK (NagC/XylR) family.</text>
</comment>
<sequence length="384" mass="39754">MVLGTANSPQVLRRMNSDVVVRFALRMPEFTAAEVMAETQLARATVLGVCDDLVAAGWLVEVEDSRAAGLTSRGRPARRYRLRDEAGVVLGMDAGEHRVTAVIADLRGAVLAEESTDIRPEADGVERRAAAASLAERVVRGAGVEREDVLLAVVGIPAPVDADGRSPRGRNDFWTRMNPGYAGIVPAAVVVENDANLAAVAEQAHGLGTGDVATVLSGERLGTGIILDGHLLRGSLGGAGEMHFLDLVDGVGSAEGIGALARQWGRAALIEGGEQVDAEAVFRAAASGDGAALDIIRRLGERVARVAVVLSSLLGVEQIVVAGAIADAVEPVLIRAREALAAGLSESVPRLVASKLGGRVVVLGAVQLALARVRAEPSAFSPRP</sequence>
<evidence type="ECO:0000256" key="1">
    <source>
        <dbReference type="ARBA" id="ARBA00006479"/>
    </source>
</evidence>
<dbReference type="Gene3D" id="3.30.420.40">
    <property type="match status" value="2"/>
</dbReference>
<evidence type="ECO:0000313" key="2">
    <source>
        <dbReference type="EMBL" id="QGU27897.1"/>
    </source>
</evidence>
<dbReference type="InterPro" id="IPR000600">
    <property type="entry name" value="ROK"/>
</dbReference>
<dbReference type="Gene3D" id="1.10.10.10">
    <property type="entry name" value="Winged helix-like DNA-binding domain superfamily/Winged helix DNA-binding domain"/>
    <property type="match status" value="1"/>
</dbReference>
<keyword evidence="3" id="KW-1185">Reference proteome</keyword>
<dbReference type="KEGG" id="moj:D7D94_09650"/>
<dbReference type="Pfam" id="PF00480">
    <property type="entry name" value="ROK"/>
    <property type="match status" value="1"/>
</dbReference>
<protein>
    <submittedName>
        <fullName evidence="2">ROK family protein</fullName>
    </submittedName>
</protein>
<dbReference type="PANTHER" id="PTHR18964">
    <property type="entry name" value="ROK (REPRESSOR, ORF, KINASE) FAMILY"/>
    <property type="match status" value="1"/>
</dbReference>
<dbReference type="RefSeq" id="WP_156242405.1">
    <property type="nucleotide sequence ID" value="NZ_BAAAZL010000004.1"/>
</dbReference>
<dbReference type="OrthoDB" id="37575at2"/>
<accession>A0A6I6E556</accession>
<dbReference type="PANTHER" id="PTHR18964:SF149">
    <property type="entry name" value="BIFUNCTIONAL UDP-N-ACETYLGLUCOSAMINE 2-EPIMERASE_N-ACETYLMANNOSAMINE KINASE"/>
    <property type="match status" value="1"/>
</dbReference>
<reference evidence="2 3" key="1">
    <citation type="submission" date="2018-09" db="EMBL/GenBank/DDBJ databases">
        <title>Whole genome sequencing of Microbacterium oryzae strain MB-10T.</title>
        <authorList>
            <person name="Das S.K."/>
        </authorList>
    </citation>
    <scope>NUCLEOTIDE SEQUENCE [LARGE SCALE GENOMIC DNA]</scope>
    <source>
        <strain evidence="2 3">MB-10</strain>
    </source>
</reference>
<dbReference type="EMBL" id="CP032550">
    <property type="protein sequence ID" value="QGU27897.1"/>
    <property type="molecule type" value="Genomic_DNA"/>
</dbReference>
<dbReference type="InterPro" id="IPR036388">
    <property type="entry name" value="WH-like_DNA-bd_sf"/>
</dbReference>
<dbReference type="SUPFAM" id="SSF53067">
    <property type="entry name" value="Actin-like ATPase domain"/>
    <property type="match status" value="1"/>
</dbReference>
<dbReference type="InterPro" id="IPR043129">
    <property type="entry name" value="ATPase_NBD"/>
</dbReference>
<dbReference type="Proteomes" id="UP000422989">
    <property type="component" value="Chromosome"/>
</dbReference>
<evidence type="ECO:0000313" key="3">
    <source>
        <dbReference type="Proteomes" id="UP000422989"/>
    </source>
</evidence>